<feature type="compositionally biased region" description="Polar residues" evidence="1">
    <location>
        <begin position="15"/>
        <end position="29"/>
    </location>
</feature>
<keyword evidence="3" id="KW-1185">Reference proteome</keyword>
<gene>
    <name evidence="2" type="ORF">CONCODRAFT_77100</name>
</gene>
<evidence type="ECO:0000313" key="3">
    <source>
        <dbReference type="Proteomes" id="UP000070444"/>
    </source>
</evidence>
<name>A0A137PG28_CONC2</name>
<evidence type="ECO:0000313" key="2">
    <source>
        <dbReference type="EMBL" id="KXN73957.1"/>
    </source>
</evidence>
<organism evidence="2 3">
    <name type="scientific">Conidiobolus coronatus (strain ATCC 28846 / CBS 209.66 / NRRL 28638)</name>
    <name type="common">Delacroixia coronata</name>
    <dbReference type="NCBI Taxonomy" id="796925"/>
    <lineage>
        <taxon>Eukaryota</taxon>
        <taxon>Fungi</taxon>
        <taxon>Fungi incertae sedis</taxon>
        <taxon>Zoopagomycota</taxon>
        <taxon>Entomophthoromycotina</taxon>
        <taxon>Entomophthoromycetes</taxon>
        <taxon>Entomophthorales</taxon>
        <taxon>Ancylistaceae</taxon>
        <taxon>Conidiobolus</taxon>
    </lineage>
</organism>
<proteinExistence type="predicted"/>
<accession>A0A137PG28</accession>
<dbReference type="AlphaFoldDB" id="A0A137PG28"/>
<reference evidence="2 3" key="1">
    <citation type="journal article" date="2015" name="Genome Biol. Evol.">
        <title>Phylogenomic analyses indicate that early fungi evolved digesting cell walls of algal ancestors of land plants.</title>
        <authorList>
            <person name="Chang Y."/>
            <person name="Wang S."/>
            <person name="Sekimoto S."/>
            <person name="Aerts A.L."/>
            <person name="Choi C."/>
            <person name="Clum A."/>
            <person name="LaButti K.M."/>
            <person name="Lindquist E.A."/>
            <person name="Yee Ngan C."/>
            <person name="Ohm R.A."/>
            <person name="Salamov A.A."/>
            <person name="Grigoriev I.V."/>
            <person name="Spatafora J.W."/>
            <person name="Berbee M.L."/>
        </authorList>
    </citation>
    <scope>NUCLEOTIDE SEQUENCE [LARGE SCALE GENOMIC DNA]</scope>
    <source>
        <strain evidence="2 3">NRRL 28638</strain>
    </source>
</reference>
<dbReference type="EMBL" id="KQ964429">
    <property type="protein sequence ID" value="KXN73957.1"/>
    <property type="molecule type" value="Genomic_DNA"/>
</dbReference>
<protein>
    <submittedName>
        <fullName evidence="2">Uncharacterized protein</fullName>
    </submittedName>
</protein>
<evidence type="ECO:0000256" key="1">
    <source>
        <dbReference type="SAM" id="MobiDB-lite"/>
    </source>
</evidence>
<feature type="region of interest" description="Disordered" evidence="1">
    <location>
        <begin position="15"/>
        <end position="35"/>
    </location>
</feature>
<sequence>MFDHFYLADQEKARSSANNSAFNTPNGSRLASPAVSRRPSMDFAISKEVKVKTVKPTIMKLNI</sequence>
<dbReference type="Proteomes" id="UP000070444">
    <property type="component" value="Unassembled WGS sequence"/>
</dbReference>